<sequence>MTKLFTTVTCLSFLAIGAHAQETTAAGNLNNQMTWTALKGLSEQANSNAKSAMILAEAIAACGKRSMLYSAGQPGADAQGCKPAMPDPSTLNINTYNQAICQRGGTHTVVSTCPGDERLLGCGGGPGDMDSSHEYWVLMPDFKNNRCIGYVGNPACYDNGWSRTIVSAVCYKP</sequence>
<reference evidence="2 3" key="1">
    <citation type="journal article" date="2017" name="Nat. Commun.">
        <title>In situ click chemistry generation of cyclooxygenase-2 inhibitors.</title>
        <authorList>
            <person name="Bhardwaj A."/>
            <person name="Kaur J."/>
            <person name="Wuest M."/>
            <person name="Wuest F."/>
        </authorList>
    </citation>
    <scope>NUCLEOTIDE SEQUENCE [LARGE SCALE GENOMIC DNA]</scope>
    <source>
        <strain evidence="2">S2_018_000_R2_106</strain>
    </source>
</reference>
<keyword evidence="1" id="KW-0732">Signal</keyword>
<feature type="signal peptide" evidence="1">
    <location>
        <begin position="1"/>
        <end position="20"/>
    </location>
</feature>
<accession>A0A6N4R7K8</accession>
<evidence type="ECO:0000313" key="3">
    <source>
        <dbReference type="Proteomes" id="UP000320948"/>
    </source>
</evidence>
<proteinExistence type="predicted"/>
<protein>
    <submittedName>
        <fullName evidence="2">Uncharacterized protein</fullName>
    </submittedName>
</protein>
<feature type="chain" id="PRO_5026944488" evidence="1">
    <location>
        <begin position="21"/>
        <end position="173"/>
    </location>
</feature>
<evidence type="ECO:0000256" key="1">
    <source>
        <dbReference type="SAM" id="SignalP"/>
    </source>
</evidence>
<dbReference type="Proteomes" id="UP000320948">
    <property type="component" value="Unassembled WGS sequence"/>
</dbReference>
<gene>
    <name evidence="2" type="ORF">DI628_01280</name>
</gene>
<organism evidence="2 3">
    <name type="scientific">Blastochloris viridis</name>
    <name type="common">Rhodopseudomonas viridis</name>
    <dbReference type="NCBI Taxonomy" id="1079"/>
    <lineage>
        <taxon>Bacteria</taxon>
        <taxon>Pseudomonadati</taxon>
        <taxon>Pseudomonadota</taxon>
        <taxon>Alphaproteobacteria</taxon>
        <taxon>Hyphomicrobiales</taxon>
        <taxon>Blastochloridaceae</taxon>
        <taxon>Blastochloris</taxon>
    </lineage>
</organism>
<evidence type="ECO:0000313" key="2">
    <source>
        <dbReference type="EMBL" id="TKW61291.1"/>
    </source>
</evidence>
<comment type="caution">
    <text evidence="2">The sequence shown here is derived from an EMBL/GenBank/DDBJ whole genome shotgun (WGS) entry which is preliminary data.</text>
</comment>
<dbReference type="EMBL" id="VAFM01000001">
    <property type="protein sequence ID" value="TKW61291.1"/>
    <property type="molecule type" value="Genomic_DNA"/>
</dbReference>
<name>A0A6N4R7K8_BLAVI</name>
<dbReference type="AlphaFoldDB" id="A0A6N4R7K8"/>